<keyword evidence="3" id="KW-0472">Membrane</keyword>
<reference evidence="6" key="1">
    <citation type="submission" date="2016-05" db="EMBL/GenBank/DDBJ databases">
        <authorList>
            <person name="Lavstsen T."/>
            <person name="Jespersen J.S."/>
        </authorList>
    </citation>
    <scope>NUCLEOTIDE SEQUENCE</scope>
    <source>
        <tissue evidence="6">Brain</tissue>
    </source>
</reference>
<evidence type="ECO:0000256" key="2">
    <source>
        <dbReference type="ARBA" id="ARBA00023319"/>
    </source>
</evidence>
<keyword evidence="6" id="KW-0675">Receptor</keyword>
<feature type="domain" description="Ig-like" evidence="4">
    <location>
        <begin position="60"/>
        <end position="205"/>
    </location>
</feature>
<dbReference type="InterPro" id="IPR036116">
    <property type="entry name" value="FN3_sf"/>
</dbReference>
<reference evidence="6" key="2">
    <citation type="submission" date="2016-06" db="EMBL/GenBank/DDBJ databases">
        <title>The genome of a short-lived fish provides insights into sex chromosome evolution and the genetic control of aging.</title>
        <authorList>
            <person name="Reichwald K."/>
            <person name="Felder M."/>
            <person name="Petzold A."/>
            <person name="Koch P."/>
            <person name="Groth M."/>
            <person name="Platzer M."/>
        </authorList>
    </citation>
    <scope>NUCLEOTIDE SEQUENCE</scope>
    <source>
        <tissue evidence="6">Brain</tissue>
    </source>
</reference>
<evidence type="ECO:0000313" key="6">
    <source>
        <dbReference type="EMBL" id="SBP70241.1"/>
    </source>
</evidence>
<keyword evidence="3" id="KW-0812">Transmembrane</keyword>
<dbReference type="AlphaFoldDB" id="A0A1A8BUD0"/>
<keyword evidence="3" id="KW-1133">Transmembrane helix</keyword>
<organism evidence="6">
    <name type="scientific">Nothobranchius kadleci</name>
    <name type="common">African annual killifish</name>
    <dbReference type="NCBI Taxonomy" id="1051664"/>
    <lineage>
        <taxon>Eukaryota</taxon>
        <taxon>Metazoa</taxon>
        <taxon>Chordata</taxon>
        <taxon>Craniata</taxon>
        <taxon>Vertebrata</taxon>
        <taxon>Euteleostomi</taxon>
        <taxon>Actinopterygii</taxon>
        <taxon>Neopterygii</taxon>
        <taxon>Teleostei</taxon>
        <taxon>Neoteleostei</taxon>
        <taxon>Acanthomorphata</taxon>
        <taxon>Ovalentaria</taxon>
        <taxon>Atherinomorphae</taxon>
        <taxon>Cyprinodontiformes</taxon>
        <taxon>Nothobranchiidae</taxon>
        <taxon>Nothobranchius</taxon>
    </lineage>
</organism>
<dbReference type="InterPro" id="IPR013783">
    <property type="entry name" value="Ig-like_fold"/>
</dbReference>
<dbReference type="InterPro" id="IPR007110">
    <property type="entry name" value="Ig-like_dom"/>
</dbReference>
<evidence type="ECO:0000259" key="4">
    <source>
        <dbReference type="PROSITE" id="PS50835"/>
    </source>
</evidence>
<protein>
    <submittedName>
        <fullName evidence="6">Oncostatin M receptor</fullName>
    </submittedName>
</protein>
<dbReference type="CDD" id="cd00063">
    <property type="entry name" value="FN3"/>
    <property type="match status" value="1"/>
</dbReference>
<dbReference type="PANTHER" id="PTHR46708:SF2">
    <property type="entry name" value="FIBRONECTIN TYPE-III DOMAIN-CONTAINING PROTEIN"/>
    <property type="match status" value="1"/>
</dbReference>
<dbReference type="SMART" id="SM00060">
    <property type="entry name" value="FN3"/>
    <property type="match status" value="2"/>
</dbReference>
<dbReference type="PROSITE" id="PS50835">
    <property type="entry name" value="IG_LIKE"/>
    <property type="match status" value="1"/>
</dbReference>
<proteinExistence type="predicted"/>
<name>A0A1A8BUD0_NOTKA</name>
<dbReference type="SUPFAM" id="SSF49265">
    <property type="entry name" value="Fibronectin type III"/>
    <property type="match status" value="1"/>
</dbReference>
<dbReference type="InterPro" id="IPR003961">
    <property type="entry name" value="FN3_dom"/>
</dbReference>
<keyword evidence="2" id="KW-0393">Immunoglobulin domain</keyword>
<feature type="transmembrane region" description="Helical" evidence="3">
    <location>
        <begin position="212"/>
        <end position="234"/>
    </location>
</feature>
<evidence type="ECO:0000259" key="5">
    <source>
        <dbReference type="PROSITE" id="PS50853"/>
    </source>
</evidence>
<dbReference type="Pfam" id="PF00041">
    <property type="entry name" value="fn3"/>
    <property type="match status" value="1"/>
</dbReference>
<accession>A0A1A8BUD0</accession>
<dbReference type="PROSITE" id="PS50853">
    <property type="entry name" value="FN3"/>
    <property type="match status" value="1"/>
</dbReference>
<gene>
    <name evidence="6" type="primary">OSMR</name>
</gene>
<dbReference type="InterPro" id="IPR050991">
    <property type="entry name" value="ECM_Regulatory_Proteins"/>
</dbReference>
<evidence type="ECO:0000256" key="3">
    <source>
        <dbReference type="SAM" id="Phobius"/>
    </source>
</evidence>
<feature type="domain" description="Fibronectin type-III" evidence="5">
    <location>
        <begin position="109"/>
        <end position="213"/>
    </location>
</feature>
<dbReference type="Gene3D" id="2.60.40.10">
    <property type="entry name" value="Immunoglobulins"/>
    <property type="match status" value="2"/>
</dbReference>
<dbReference type="EMBL" id="HADZ01006300">
    <property type="protein sequence ID" value="SBP70241.1"/>
    <property type="molecule type" value="Transcribed_RNA"/>
</dbReference>
<sequence length="393" mass="43786">MSDIPDCQGIVPLKRRVGGNAAGEFYLSWNEQSSVTCGYTVEWCILGNTAPCTVQWKKAPEGNSTLFLPASHFTAGCRYTFNVYGCSENGHTLLEIQTGYSQELSHVQPPSLIEPVYITSSSVTLEWRYDEDDPVQPAFITGYLVTLQETGSDAQTGQAANLFNVSVGDPRQRSVTIEGLQQQQEYTCSVSTLTKEGPGQPASITVRTRTNYLSHSVKILTPILLLLGCAILLWPQRKMLKNILKGVYTYPVGMNIKTPEFDSFLREMDQKLQAQKVEECMSCEIEILNNKPEMTKLKVPDLTDFLRCPDSQSSPPSLSCLPVETEYRPQVAMMVSDCPTQQRATDIRDRSCLSTMAEHHSEHHEVTLGQTSLEPSDLQQESCVIIYGYISKT</sequence>
<evidence type="ECO:0000256" key="1">
    <source>
        <dbReference type="ARBA" id="ARBA00022737"/>
    </source>
</evidence>
<keyword evidence="1" id="KW-0677">Repeat</keyword>
<dbReference type="PANTHER" id="PTHR46708">
    <property type="entry name" value="TENASCIN"/>
    <property type="match status" value="1"/>
</dbReference>